<comment type="caution">
    <text evidence="1">The sequence shown here is derived from an EMBL/GenBank/DDBJ whole genome shotgun (WGS) entry which is preliminary data.</text>
</comment>
<sequence length="535" mass="58193">MKFRYKKYTFLVAGILLLNSSCKKFVDINDDPNNPTVAQLSLLLPSSEISMASNMYLVNSGASTFIQHAIFSSNLGRFQQSGTSFNDSWNGFYSQSLNDIETIISTGTQQEQWGYVAIAKLEKAYLYSIMVDMWGKIPFSESNQGQVYDSPAFEEGAEIYEKVFVLIDEAIADANKVSGTTLLTSGGVDVFYGGTKTSWISMANSLKLKLYNQIRLVDPARSAAAITALVSTPATLIGGTTNANTTDFIFKFGSSISPNNRHPWHRIEYQASKTFYMSQSLISTLFSNDDPRLRYYIFRQNATAGLNNSTNSNGYYGREPGDPTAVPADLSRRATFGIYPAGGLYDNATINNLPATNVFLTNPASPGAVKVVGVNDGSGAGVLPLITNFMVKFIRAEAALTLNTESPAAARQHFIDGVTASLNSIGTISGIAMPATTISGFTAKLAAQYDAANAAEKLNLVMTQKYIASYGNGMESYTDYRRTALPVLRGLASPLNVFPLRMYYSDTELTTNSTIMDNASAIQTAQQITPVFWDK</sequence>
<dbReference type="SUPFAM" id="SSF48452">
    <property type="entry name" value="TPR-like"/>
    <property type="match status" value="1"/>
</dbReference>
<keyword evidence="2" id="KW-1185">Reference proteome</keyword>
<dbReference type="OrthoDB" id="9766256at2"/>
<organism evidence="1 2">
    <name type="scientific">Arcticibacter svalbardensis MN12-7</name>
    <dbReference type="NCBI Taxonomy" id="1150600"/>
    <lineage>
        <taxon>Bacteria</taxon>
        <taxon>Pseudomonadati</taxon>
        <taxon>Bacteroidota</taxon>
        <taxon>Sphingobacteriia</taxon>
        <taxon>Sphingobacteriales</taxon>
        <taxon>Sphingobacteriaceae</taxon>
        <taxon>Arcticibacter</taxon>
    </lineage>
</organism>
<evidence type="ECO:0000313" key="1">
    <source>
        <dbReference type="EMBL" id="EOR95166.1"/>
    </source>
</evidence>
<dbReference type="Pfam" id="PF12771">
    <property type="entry name" value="SusD-like_2"/>
    <property type="match status" value="1"/>
</dbReference>
<evidence type="ECO:0000313" key="2">
    <source>
        <dbReference type="Proteomes" id="UP000014174"/>
    </source>
</evidence>
<gene>
    <name evidence="1" type="ORF">ADIARSV_1654</name>
</gene>
<dbReference type="InterPro" id="IPR011990">
    <property type="entry name" value="TPR-like_helical_dom_sf"/>
</dbReference>
<dbReference type="AlphaFoldDB" id="R9GTZ9"/>
<evidence type="ECO:0008006" key="3">
    <source>
        <dbReference type="Google" id="ProtNLM"/>
    </source>
</evidence>
<proteinExistence type="predicted"/>
<dbReference type="Proteomes" id="UP000014174">
    <property type="component" value="Unassembled WGS sequence"/>
</dbReference>
<dbReference type="EMBL" id="AQPN01000063">
    <property type="protein sequence ID" value="EOR95166.1"/>
    <property type="molecule type" value="Genomic_DNA"/>
</dbReference>
<dbReference type="RefSeq" id="WP_016194890.1">
    <property type="nucleotide sequence ID" value="NZ_AQPN01000063.1"/>
</dbReference>
<reference evidence="1 2" key="1">
    <citation type="journal article" date="2013" name="Genome Announc.">
        <title>Draft Genome Sequence of Arcticibacter svalbardensis Strain MN12-7T, a Member of the Family Sphingobacteriaceae Isolated from an Arctic Soil Sample.</title>
        <authorList>
            <person name="Shivaji S."/>
            <person name="Ara S."/>
            <person name="Prasad S."/>
            <person name="Manasa B.P."/>
            <person name="Begum Z."/>
            <person name="Singh A."/>
            <person name="Kumar Pinnaka A."/>
        </authorList>
    </citation>
    <scope>NUCLEOTIDE SEQUENCE [LARGE SCALE GENOMIC DNA]</scope>
    <source>
        <strain evidence="1 2">MN12-7</strain>
    </source>
</reference>
<accession>R9GTZ9</accession>
<name>R9GTZ9_9SPHI</name>
<protein>
    <recommendedName>
        <fullName evidence="3">SusD/RagB family nutrient-binding outer membrane lipoprotein</fullName>
    </recommendedName>
</protein>
<dbReference type="eggNOG" id="COG0521">
    <property type="taxonomic scope" value="Bacteria"/>
</dbReference>
<dbReference type="Gene3D" id="1.25.40.390">
    <property type="match status" value="1"/>
</dbReference>
<dbReference type="PATRIC" id="fig|1150600.3.peg.1627"/>
<dbReference type="InterPro" id="IPR041662">
    <property type="entry name" value="SusD-like_2"/>
</dbReference>
<dbReference type="STRING" id="1150600.ADIARSV_1654"/>